<keyword evidence="8 10" id="KW-0520">NAD</keyword>
<dbReference type="EMBL" id="JBHUDD010000050">
    <property type="protein sequence ID" value="MFD1509380.1"/>
    <property type="molecule type" value="Genomic_DNA"/>
</dbReference>
<organism evidence="12 13">
    <name type="scientific">Lacimonas salitolerans</name>
    <dbReference type="NCBI Taxonomy" id="1323750"/>
    <lineage>
        <taxon>Bacteria</taxon>
        <taxon>Pseudomonadati</taxon>
        <taxon>Pseudomonadota</taxon>
        <taxon>Alphaproteobacteria</taxon>
        <taxon>Rhodobacterales</taxon>
        <taxon>Paracoccaceae</taxon>
        <taxon>Lacimonas</taxon>
    </lineage>
</organism>
<protein>
    <recommendedName>
        <fullName evidence="3 10">NAD(P)H-hydrate epimerase</fullName>
        <ecNumber evidence="3 10">5.1.99.6</ecNumber>
    </recommendedName>
    <alternativeName>
        <fullName evidence="10">NAD(P)HX epimerase</fullName>
    </alternativeName>
</protein>
<keyword evidence="9 10" id="KW-0413">Isomerase</keyword>
<evidence type="ECO:0000256" key="9">
    <source>
        <dbReference type="ARBA" id="ARBA00023235"/>
    </source>
</evidence>
<evidence type="ECO:0000256" key="7">
    <source>
        <dbReference type="ARBA" id="ARBA00022958"/>
    </source>
</evidence>
<evidence type="ECO:0000256" key="10">
    <source>
        <dbReference type="HAMAP-Rule" id="MF_01966"/>
    </source>
</evidence>
<dbReference type="Proteomes" id="UP001597186">
    <property type="component" value="Unassembled WGS sequence"/>
</dbReference>
<name>A0ABW4EEX5_9RHOB</name>
<feature type="binding site" evidence="10">
    <location>
        <begin position="62"/>
        <end position="66"/>
    </location>
    <ligand>
        <name>(6S)-NADPHX</name>
        <dbReference type="ChEBI" id="CHEBI:64076"/>
    </ligand>
</feature>
<dbReference type="EC" id="5.1.99.6" evidence="3 10"/>
<evidence type="ECO:0000256" key="8">
    <source>
        <dbReference type="ARBA" id="ARBA00023027"/>
    </source>
</evidence>
<comment type="caution">
    <text evidence="12">The sequence shown here is derived from an EMBL/GenBank/DDBJ whole genome shotgun (WGS) entry which is preliminary data.</text>
</comment>
<evidence type="ECO:0000313" key="13">
    <source>
        <dbReference type="Proteomes" id="UP001597186"/>
    </source>
</evidence>
<comment type="cofactor">
    <cofactor evidence="10">
        <name>K(+)</name>
        <dbReference type="ChEBI" id="CHEBI:29103"/>
    </cofactor>
    <text evidence="10">Binds 1 potassium ion per subunit.</text>
</comment>
<proteinExistence type="inferred from homology"/>
<evidence type="ECO:0000259" key="11">
    <source>
        <dbReference type="PROSITE" id="PS51385"/>
    </source>
</evidence>
<dbReference type="PANTHER" id="PTHR13232:SF10">
    <property type="entry name" value="NAD(P)H-HYDRATE EPIMERASE"/>
    <property type="match status" value="1"/>
</dbReference>
<reference evidence="13" key="1">
    <citation type="journal article" date="2019" name="Int. J. Syst. Evol. Microbiol.">
        <title>The Global Catalogue of Microorganisms (GCM) 10K type strain sequencing project: providing services to taxonomists for standard genome sequencing and annotation.</title>
        <authorList>
            <consortium name="The Broad Institute Genomics Platform"/>
            <consortium name="The Broad Institute Genome Sequencing Center for Infectious Disease"/>
            <person name="Wu L."/>
            <person name="Ma J."/>
        </authorList>
    </citation>
    <scope>NUCLEOTIDE SEQUENCE [LARGE SCALE GENOMIC DNA]</scope>
    <source>
        <strain evidence="13">CGMCC 1.12477</strain>
    </source>
</reference>
<evidence type="ECO:0000313" key="12">
    <source>
        <dbReference type="EMBL" id="MFD1509380.1"/>
    </source>
</evidence>
<feature type="binding site" evidence="10">
    <location>
        <begin position="140"/>
        <end position="146"/>
    </location>
    <ligand>
        <name>(6S)-NADPHX</name>
        <dbReference type="ChEBI" id="CHEBI:64076"/>
    </ligand>
</feature>
<evidence type="ECO:0000256" key="2">
    <source>
        <dbReference type="ARBA" id="ARBA00000909"/>
    </source>
</evidence>
<comment type="similarity">
    <text evidence="10">Belongs to the NnrE/AIBP family.</text>
</comment>
<feature type="domain" description="YjeF N-terminal" evidence="11">
    <location>
        <begin position="10"/>
        <end position="226"/>
    </location>
</feature>
<evidence type="ECO:0000256" key="3">
    <source>
        <dbReference type="ARBA" id="ARBA00012228"/>
    </source>
</evidence>
<keyword evidence="13" id="KW-1185">Reference proteome</keyword>
<comment type="catalytic activity">
    <reaction evidence="1 10">
        <text>(6R)-NADHX = (6S)-NADHX</text>
        <dbReference type="Rhea" id="RHEA:32215"/>
        <dbReference type="ChEBI" id="CHEBI:64074"/>
        <dbReference type="ChEBI" id="CHEBI:64075"/>
        <dbReference type="EC" id="5.1.99.6"/>
    </reaction>
</comment>
<evidence type="ECO:0000256" key="4">
    <source>
        <dbReference type="ARBA" id="ARBA00022723"/>
    </source>
</evidence>
<dbReference type="Pfam" id="PF03853">
    <property type="entry name" value="YjeF_N"/>
    <property type="match status" value="1"/>
</dbReference>
<feature type="binding site" evidence="10">
    <location>
        <position position="136"/>
    </location>
    <ligand>
        <name>K(+)</name>
        <dbReference type="ChEBI" id="CHEBI:29103"/>
    </ligand>
</feature>
<dbReference type="PANTHER" id="PTHR13232">
    <property type="entry name" value="NAD(P)H-HYDRATE EPIMERASE"/>
    <property type="match status" value="1"/>
</dbReference>
<keyword evidence="4 10" id="KW-0479">Metal-binding</keyword>
<dbReference type="Gene3D" id="3.40.50.10260">
    <property type="entry name" value="YjeF N-terminal domain"/>
    <property type="match status" value="1"/>
</dbReference>
<dbReference type="PROSITE" id="PS51385">
    <property type="entry name" value="YJEF_N"/>
    <property type="match status" value="1"/>
</dbReference>
<dbReference type="InterPro" id="IPR036652">
    <property type="entry name" value="YjeF_N_dom_sf"/>
</dbReference>
<evidence type="ECO:0000256" key="1">
    <source>
        <dbReference type="ARBA" id="ARBA00000013"/>
    </source>
</evidence>
<evidence type="ECO:0000256" key="5">
    <source>
        <dbReference type="ARBA" id="ARBA00022741"/>
    </source>
</evidence>
<feature type="binding site" evidence="10">
    <location>
        <position position="179"/>
    </location>
    <ligand>
        <name>K(+)</name>
        <dbReference type="ChEBI" id="CHEBI:29103"/>
    </ligand>
</feature>
<dbReference type="SUPFAM" id="SSF64153">
    <property type="entry name" value="YjeF N-terminal domain-like"/>
    <property type="match status" value="1"/>
</dbReference>
<keyword evidence="6 10" id="KW-0521">NADP</keyword>
<gene>
    <name evidence="10" type="primary">nnrE</name>
    <name evidence="12" type="ORF">ACFTOW_08200</name>
</gene>
<comment type="function">
    <text evidence="10">Catalyzes the epimerization of the S- and R-forms of NAD(P)HX, a damaged form of NAD(P)H that is a result of enzymatic or heat-dependent hydration. This is a prerequisite for the S-specific NAD(P)H-hydrate dehydratase to allow the repair of both epimers of NAD(P)HX.</text>
</comment>
<keyword evidence="5 10" id="KW-0547">Nucleotide-binding</keyword>
<evidence type="ECO:0000256" key="6">
    <source>
        <dbReference type="ARBA" id="ARBA00022857"/>
    </source>
</evidence>
<accession>A0ABW4EEX5</accession>
<dbReference type="InterPro" id="IPR004443">
    <property type="entry name" value="YjeF_N_dom"/>
</dbReference>
<comment type="catalytic activity">
    <reaction evidence="2 10">
        <text>(6R)-NADPHX = (6S)-NADPHX</text>
        <dbReference type="Rhea" id="RHEA:32227"/>
        <dbReference type="ChEBI" id="CHEBI:64076"/>
        <dbReference type="ChEBI" id="CHEBI:64077"/>
        <dbReference type="EC" id="5.1.99.6"/>
    </reaction>
</comment>
<feature type="binding site" evidence="10">
    <location>
        <position position="176"/>
    </location>
    <ligand>
        <name>(6S)-NADPHX</name>
        <dbReference type="ChEBI" id="CHEBI:64076"/>
    </ligand>
</feature>
<dbReference type="HAMAP" id="MF_01966">
    <property type="entry name" value="NADHX_epimerase"/>
    <property type="match status" value="1"/>
</dbReference>
<dbReference type="NCBIfam" id="TIGR00197">
    <property type="entry name" value="yjeF_nterm"/>
    <property type="match status" value="1"/>
</dbReference>
<keyword evidence="7 10" id="KW-0630">Potassium</keyword>
<dbReference type="GO" id="GO:0052856">
    <property type="term" value="F:NAD(P)HX epimerase activity"/>
    <property type="evidence" value="ECO:0007669"/>
    <property type="project" value="UniProtKB-EC"/>
</dbReference>
<sequence>MAETLTSADMRAVEQAAIESGRVTGLVLMERAGQGVVDAIIAEWPDLATGTPHAAVLCGPGNNGGDGFVVARLLRQRGWRVAVFFHGDAKKLPPDARATYERWLKLGTVAPLDLTGLMQAAAAARADGAETWVVVDALFGIGQRAPLDELLTPVNALIDAIFKQSAAPAPVFVAVDIPTGHDADSGAALARRPLPADLIVTFHALKPIHAMPHMADARCQVVDIGL</sequence>
<dbReference type="InterPro" id="IPR032976">
    <property type="entry name" value="YJEFN_prot_NAXE-like"/>
</dbReference>
<feature type="binding site" evidence="10">
    <location>
        <position position="63"/>
    </location>
    <ligand>
        <name>K(+)</name>
        <dbReference type="ChEBI" id="CHEBI:29103"/>
    </ligand>
</feature>
<comment type="caution">
    <text evidence="10">Lacks conserved residue(s) required for the propagation of feature annotation.</text>
</comment>